<reference evidence="1" key="1">
    <citation type="submission" date="2014-09" db="EMBL/GenBank/DDBJ databases">
        <authorList>
            <person name="Magalhaes I.L.F."/>
            <person name="Oliveira U."/>
            <person name="Santos F.R."/>
            <person name="Vidigal T.H.D.A."/>
            <person name="Brescovit A.D."/>
            <person name="Santos A.J."/>
        </authorList>
    </citation>
    <scope>NUCLEOTIDE SEQUENCE</scope>
    <source>
        <tissue evidence="1">Shoot tissue taken approximately 20 cm above the soil surface</tissue>
    </source>
</reference>
<name>A0A0A9GPA5_ARUDO</name>
<proteinExistence type="predicted"/>
<dbReference type="EMBL" id="GBRH01172667">
    <property type="protein sequence ID" value="JAE25229.1"/>
    <property type="molecule type" value="Transcribed_RNA"/>
</dbReference>
<dbReference type="AlphaFoldDB" id="A0A0A9GPA5"/>
<organism evidence="1">
    <name type="scientific">Arundo donax</name>
    <name type="common">Giant reed</name>
    <name type="synonym">Donax arundinaceus</name>
    <dbReference type="NCBI Taxonomy" id="35708"/>
    <lineage>
        <taxon>Eukaryota</taxon>
        <taxon>Viridiplantae</taxon>
        <taxon>Streptophyta</taxon>
        <taxon>Embryophyta</taxon>
        <taxon>Tracheophyta</taxon>
        <taxon>Spermatophyta</taxon>
        <taxon>Magnoliopsida</taxon>
        <taxon>Liliopsida</taxon>
        <taxon>Poales</taxon>
        <taxon>Poaceae</taxon>
        <taxon>PACMAD clade</taxon>
        <taxon>Arundinoideae</taxon>
        <taxon>Arundineae</taxon>
        <taxon>Arundo</taxon>
    </lineage>
</organism>
<sequence length="48" mass="5458">MLPRSLCQTCVSSVVNPVPTFMPRIIITYVKCIENSFVYSVSYISQSR</sequence>
<protein>
    <submittedName>
        <fullName evidence="1">Uncharacterized protein</fullName>
    </submittedName>
</protein>
<reference evidence="1" key="2">
    <citation type="journal article" date="2015" name="Data Brief">
        <title>Shoot transcriptome of the giant reed, Arundo donax.</title>
        <authorList>
            <person name="Barrero R.A."/>
            <person name="Guerrero F.D."/>
            <person name="Moolhuijzen P."/>
            <person name="Goolsby J.A."/>
            <person name="Tidwell J."/>
            <person name="Bellgard S.E."/>
            <person name="Bellgard M.I."/>
        </authorList>
    </citation>
    <scope>NUCLEOTIDE SEQUENCE</scope>
    <source>
        <tissue evidence="1">Shoot tissue taken approximately 20 cm above the soil surface</tissue>
    </source>
</reference>
<accession>A0A0A9GPA5</accession>
<evidence type="ECO:0000313" key="1">
    <source>
        <dbReference type="EMBL" id="JAE25229.1"/>
    </source>
</evidence>